<dbReference type="Pfam" id="PF12937">
    <property type="entry name" value="F-box-like"/>
    <property type="match status" value="1"/>
</dbReference>
<keyword evidence="3" id="KW-1185">Reference proteome</keyword>
<dbReference type="EMBL" id="JACAZH010000010">
    <property type="protein sequence ID" value="KAF7357480.1"/>
    <property type="molecule type" value="Genomic_DNA"/>
</dbReference>
<dbReference type="Proteomes" id="UP000623467">
    <property type="component" value="Unassembled WGS sequence"/>
</dbReference>
<dbReference type="InterPro" id="IPR001810">
    <property type="entry name" value="F-box_dom"/>
</dbReference>
<dbReference type="AlphaFoldDB" id="A0A8H6YAL5"/>
<evidence type="ECO:0000313" key="3">
    <source>
        <dbReference type="Proteomes" id="UP000623467"/>
    </source>
</evidence>
<dbReference type="InterPro" id="IPR036047">
    <property type="entry name" value="F-box-like_dom_sf"/>
</dbReference>
<organism evidence="2 3">
    <name type="scientific">Mycena sanguinolenta</name>
    <dbReference type="NCBI Taxonomy" id="230812"/>
    <lineage>
        <taxon>Eukaryota</taxon>
        <taxon>Fungi</taxon>
        <taxon>Dikarya</taxon>
        <taxon>Basidiomycota</taxon>
        <taxon>Agaricomycotina</taxon>
        <taxon>Agaricomycetes</taxon>
        <taxon>Agaricomycetidae</taxon>
        <taxon>Agaricales</taxon>
        <taxon>Marasmiineae</taxon>
        <taxon>Mycenaceae</taxon>
        <taxon>Mycena</taxon>
    </lineage>
</organism>
<gene>
    <name evidence="2" type="ORF">MSAN_01344200</name>
</gene>
<dbReference type="OrthoDB" id="3005190at2759"/>
<reference evidence="2" key="1">
    <citation type="submission" date="2020-05" db="EMBL/GenBank/DDBJ databases">
        <title>Mycena genomes resolve the evolution of fungal bioluminescence.</title>
        <authorList>
            <person name="Tsai I.J."/>
        </authorList>
    </citation>
    <scope>NUCLEOTIDE SEQUENCE</scope>
    <source>
        <strain evidence="2">160909Yilan</strain>
    </source>
</reference>
<dbReference type="Gene3D" id="1.20.1280.50">
    <property type="match status" value="1"/>
</dbReference>
<dbReference type="Gene3D" id="3.80.10.10">
    <property type="entry name" value="Ribonuclease Inhibitor"/>
    <property type="match status" value="1"/>
</dbReference>
<evidence type="ECO:0000259" key="1">
    <source>
        <dbReference type="Pfam" id="PF12937"/>
    </source>
</evidence>
<sequence length="438" mass="49067">MPHAATPTMIFTPTSAGAPFTVVSPIHTLPVEILSEIFDLTIKDETHIHDAHRISHICSYWRRVAHSTPRLWTRTLEVHLCEKRNVADGLKTWLERSAPLPVSLVFTPIRDINLPILEEALRVAPRCRSLQFDPNSTMPPWLTRRLAQCSLDHLEALDLGRVHARGEEHSSSSFTAPRLRKLSMVHLGALQIVVPWAQLTELNLGCGSLDVIFEVLGQCANLTEASIRIYGWSQFHAVGNDIAVRFSQLHTLSLYFWTGIASCVFVHLSTPALEKLHLRLNRVDWILADFTAFLLRAPNLAFLQFSFANSLASDDLAAVIHHASSLTHLTIDKCGNCFDDAFIRTLHYADSAEPRAPCLHSLVVRSVEGNFTEEVLADMIASRWWTDTELASVSPAVARWTHVELQFGIGSHQHRLGPRFTDIVKDIPSDILIYSKGI</sequence>
<dbReference type="SUPFAM" id="SSF52047">
    <property type="entry name" value="RNI-like"/>
    <property type="match status" value="1"/>
</dbReference>
<protein>
    <submittedName>
        <fullName evidence="2">Cytochrome P450</fullName>
    </submittedName>
</protein>
<dbReference type="SUPFAM" id="SSF81383">
    <property type="entry name" value="F-box domain"/>
    <property type="match status" value="1"/>
</dbReference>
<feature type="domain" description="F-box" evidence="1">
    <location>
        <begin position="27"/>
        <end position="74"/>
    </location>
</feature>
<dbReference type="InterPro" id="IPR032675">
    <property type="entry name" value="LRR_dom_sf"/>
</dbReference>
<accession>A0A8H6YAL5</accession>
<name>A0A8H6YAL5_9AGAR</name>
<comment type="caution">
    <text evidence="2">The sequence shown here is derived from an EMBL/GenBank/DDBJ whole genome shotgun (WGS) entry which is preliminary data.</text>
</comment>
<evidence type="ECO:0000313" key="2">
    <source>
        <dbReference type="EMBL" id="KAF7357480.1"/>
    </source>
</evidence>
<proteinExistence type="predicted"/>